<comment type="caution">
    <text evidence="1">The sequence shown here is derived from an EMBL/GenBank/DDBJ whole genome shotgun (WGS) entry which is preliminary data.</text>
</comment>
<reference evidence="1 2" key="1">
    <citation type="submission" date="2016-12" db="EMBL/GenBank/DDBJ databases">
        <title>The draft genome sequence of Actinophytocola xinjiangensis.</title>
        <authorList>
            <person name="Wang W."/>
            <person name="Yuan L."/>
        </authorList>
    </citation>
    <scope>NUCLEOTIDE SEQUENCE [LARGE SCALE GENOMIC DNA]</scope>
    <source>
        <strain evidence="1 2">CGMCC 4.4663</strain>
    </source>
</reference>
<organism evidence="1 2">
    <name type="scientific">Actinophytocola xinjiangensis</name>
    <dbReference type="NCBI Taxonomy" id="485602"/>
    <lineage>
        <taxon>Bacteria</taxon>
        <taxon>Bacillati</taxon>
        <taxon>Actinomycetota</taxon>
        <taxon>Actinomycetes</taxon>
        <taxon>Pseudonocardiales</taxon>
        <taxon>Pseudonocardiaceae</taxon>
    </lineage>
</organism>
<dbReference type="Proteomes" id="UP000185696">
    <property type="component" value="Unassembled WGS sequence"/>
</dbReference>
<accession>A0A7Z0WN10</accession>
<protein>
    <submittedName>
        <fullName evidence="1">Uncharacterized protein</fullName>
    </submittedName>
</protein>
<name>A0A7Z0WN10_9PSEU</name>
<keyword evidence="2" id="KW-1185">Reference proteome</keyword>
<dbReference type="AlphaFoldDB" id="A0A7Z0WN10"/>
<gene>
    <name evidence="1" type="ORF">BLA60_14290</name>
</gene>
<evidence type="ECO:0000313" key="2">
    <source>
        <dbReference type="Proteomes" id="UP000185696"/>
    </source>
</evidence>
<sequence length="120" mass="13717">MVPAKRGDRVAPPRRPDGWEARFATNEAAKGWEQLCHTAHSNTWEAWVVLTERPCTPQNPSRQSRLRGTLGTREIHGRLLEQWQYEVTAGGRIWYCPDPDRHIVWVVLASPAHPKATEQS</sequence>
<proteinExistence type="predicted"/>
<evidence type="ECO:0000313" key="1">
    <source>
        <dbReference type="EMBL" id="OLF11250.1"/>
    </source>
</evidence>
<dbReference type="EMBL" id="MSIF01000005">
    <property type="protein sequence ID" value="OLF11250.1"/>
    <property type="molecule type" value="Genomic_DNA"/>
</dbReference>